<protein>
    <submittedName>
        <fullName evidence="1">Uncharacterized protein</fullName>
    </submittedName>
</protein>
<dbReference type="AlphaFoldDB" id="A0A6N3B3F2"/>
<evidence type="ECO:0000313" key="1">
    <source>
        <dbReference type="EMBL" id="VYT97157.1"/>
    </source>
</evidence>
<organism evidence="1">
    <name type="scientific">Enterobacter agglomerans</name>
    <name type="common">Erwinia herbicola</name>
    <name type="synonym">Pantoea agglomerans</name>
    <dbReference type="NCBI Taxonomy" id="549"/>
    <lineage>
        <taxon>Bacteria</taxon>
        <taxon>Pseudomonadati</taxon>
        <taxon>Pseudomonadota</taxon>
        <taxon>Gammaproteobacteria</taxon>
        <taxon>Enterobacterales</taxon>
        <taxon>Erwiniaceae</taxon>
        <taxon>Pantoea</taxon>
        <taxon>Pantoea agglomerans group</taxon>
    </lineage>
</organism>
<accession>A0A6N3B3F2</accession>
<reference evidence="1" key="1">
    <citation type="submission" date="2019-11" db="EMBL/GenBank/DDBJ databases">
        <authorList>
            <person name="Feng L."/>
        </authorList>
    </citation>
    <scope>NUCLEOTIDE SEQUENCE</scope>
    <source>
        <strain evidence="1">PagglomeransLFYP105</strain>
    </source>
</reference>
<dbReference type="EMBL" id="CACRUS010000006">
    <property type="protein sequence ID" value="VYT97157.1"/>
    <property type="molecule type" value="Genomic_DNA"/>
</dbReference>
<name>A0A6N3B3F2_ENTAG</name>
<sequence length="455" mass="53923">MFNNWEQFRSSVKNTLTMIDRMSHDNRYRDYKTIVENSETYCLLDFSKNNHHSNNHNQHVIHELKEIFEEYENWSPIFIFISYLMNPEFIISKIIDKTSPNAYFLNQARTCIINYYIPSEFSEHYSERFKIKDLDISTLDSPHEIEVIDRQLSYYNDLLPDIIPNDVRISLYVLSEYNCEMLNDVLSSSINIIKTYCLSSCISMEKRINLVNLSNATHVSKILTFYIFNNTKTNKKNIEINNHHLVKLFETLYKKGEFGYWMKYINTYPCRFPNIQPYLGEALALINSPEALELYLDSIKLHNNDLDRSYTNSRELVAQCLTIFKKSSTSALQAYCWDKAFIKWSKWNFGLNTNDLLFSISSSELDYPVIQYFLNNTTEIEREQFIDDIWEKLSSIDNIWHDSQSQQVSYYYRCASTLQLPLHAKLAKEKNDSKVNLFLRFDLDISKYNQMLFGV</sequence>
<proteinExistence type="predicted"/>
<gene>
    <name evidence="1" type="ORF">PALFYP105_02950</name>
</gene>